<comment type="caution">
    <text evidence="2">The sequence shown here is derived from an EMBL/GenBank/DDBJ whole genome shotgun (WGS) entry which is preliminary data.</text>
</comment>
<sequence length="39" mass="3988">MTPRHGARPLRVGRGGPGGAAAVLLLFCSIVNVRTAVES</sequence>
<dbReference type="AlphaFoldDB" id="A0A066YTY8"/>
<organism evidence="2 3">
    <name type="scientific">Kitasatospora cheerisanensis KCTC 2395</name>
    <dbReference type="NCBI Taxonomy" id="1348663"/>
    <lineage>
        <taxon>Bacteria</taxon>
        <taxon>Bacillati</taxon>
        <taxon>Actinomycetota</taxon>
        <taxon>Actinomycetes</taxon>
        <taxon>Kitasatosporales</taxon>
        <taxon>Streptomycetaceae</taxon>
        <taxon>Kitasatospora</taxon>
    </lineage>
</organism>
<keyword evidence="1" id="KW-1133">Transmembrane helix</keyword>
<keyword evidence="1" id="KW-0812">Transmembrane</keyword>
<protein>
    <submittedName>
        <fullName evidence="2">Uncharacterized protein</fullName>
    </submittedName>
</protein>
<reference evidence="2 3" key="1">
    <citation type="submission" date="2014-05" db="EMBL/GenBank/DDBJ databases">
        <title>Draft Genome Sequence of Kitasatospora cheerisanensis KCTC 2395.</title>
        <authorList>
            <person name="Nam D.H."/>
        </authorList>
    </citation>
    <scope>NUCLEOTIDE SEQUENCE [LARGE SCALE GENOMIC DNA]</scope>
    <source>
        <strain evidence="2 3">KCTC 2395</strain>
    </source>
</reference>
<dbReference type="HOGENOM" id="CLU_3311237_0_0_11"/>
<dbReference type="Proteomes" id="UP000027178">
    <property type="component" value="Unassembled WGS sequence"/>
</dbReference>
<gene>
    <name evidence="2" type="ORF">KCH_67890</name>
</gene>
<proteinExistence type="predicted"/>
<keyword evidence="3" id="KW-1185">Reference proteome</keyword>
<dbReference type="EMBL" id="JNBY01000141">
    <property type="protein sequence ID" value="KDN81551.1"/>
    <property type="molecule type" value="Genomic_DNA"/>
</dbReference>
<evidence type="ECO:0000313" key="3">
    <source>
        <dbReference type="Proteomes" id="UP000027178"/>
    </source>
</evidence>
<accession>A0A066YTY8</accession>
<name>A0A066YTY8_9ACTN</name>
<keyword evidence="1" id="KW-0472">Membrane</keyword>
<evidence type="ECO:0000256" key="1">
    <source>
        <dbReference type="SAM" id="Phobius"/>
    </source>
</evidence>
<feature type="transmembrane region" description="Helical" evidence="1">
    <location>
        <begin position="20"/>
        <end position="37"/>
    </location>
</feature>
<dbReference type="PATRIC" id="fig|1348663.4.peg.6571"/>
<evidence type="ECO:0000313" key="2">
    <source>
        <dbReference type="EMBL" id="KDN81551.1"/>
    </source>
</evidence>